<dbReference type="Gene3D" id="3.30.230.10">
    <property type="match status" value="1"/>
</dbReference>
<comment type="similarity">
    <text evidence="1">Belongs to the universal ribosomal protein uS9 family.</text>
</comment>
<evidence type="ECO:0000256" key="3">
    <source>
        <dbReference type="ARBA" id="ARBA00023274"/>
    </source>
</evidence>
<evidence type="ECO:0000313" key="5">
    <source>
        <dbReference type="Proteomes" id="UP000728032"/>
    </source>
</evidence>
<reference evidence="4" key="1">
    <citation type="submission" date="2020-11" db="EMBL/GenBank/DDBJ databases">
        <authorList>
            <person name="Tran Van P."/>
        </authorList>
    </citation>
    <scope>NUCLEOTIDE SEQUENCE</scope>
</reference>
<dbReference type="GO" id="GO:0003723">
    <property type="term" value="F:RNA binding"/>
    <property type="evidence" value="ECO:0007669"/>
    <property type="project" value="TreeGrafter"/>
</dbReference>
<gene>
    <name evidence="4" type="ORF">ONB1V03_LOCUS9988</name>
</gene>
<dbReference type="EMBL" id="CAJPVJ010006536">
    <property type="protein sequence ID" value="CAG2170519.1"/>
    <property type="molecule type" value="Genomic_DNA"/>
</dbReference>
<dbReference type="OrthoDB" id="10254627at2759"/>
<proteinExistence type="inferred from homology"/>
<dbReference type="InterPro" id="IPR014721">
    <property type="entry name" value="Ribsml_uS5_D2-typ_fold_subgr"/>
</dbReference>
<evidence type="ECO:0008006" key="6">
    <source>
        <dbReference type="Google" id="ProtNLM"/>
    </source>
</evidence>
<accession>A0A7R9M5A8</accession>
<sequence>MGTDANHMTQQDINRAIEYLMPSGLFSKRARPLMRPPQEIYPKKKEAQFDAEGRPFSSFFYTSQPNFYETSYKISEYLLKLNAFEDRLIRKGIVTPPEDTRIELLSSEWLSFKEMKAKFLEAFNEKKYESLVDALERLVSHPYSKMAKDFIMEYRKEVKAVSSQIQIPPLMYDENDRPYMTAKGMRKYCIANVVVRGNGTGKVDINGQNLLYFEFMQDREQVMSPLTFTGLLFKVDIECKTMHEEMTKEWSRDSPPIGSKVGPGNTWRELGTTAQAGAIRLALSLALRSFVDEKMVEKMRLAGLLTQDVRRRERKKWGQEGARRKYTWKKR</sequence>
<keyword evidence="2" id="KW-0689">Ribosomal protein</keyword>
<dbReference type="GO" id="GO:0005763">
    <property type="term" value="C:mitochondrial small ribosomal subunit"/>
    <property type="evidence" value="ECO:0007669"/>
    <property type="project" value="TreeGrafter"/>
</dbReference>
<dbReference type="Proteomes" id="UP000728032">
    <property type="component" value="Unassembled WGS sequence"/>
</dbReference>
<dbReference type="SUPFAM" id="SSF54211">
    <property type="entry name" value="Ribosomal protein S5 domain 2-like"/>
    <property type="match status" value="2"/>
</dbReference>
<keyword evidence="3" id="KW-0687">Ribonucleoprotein</keyword>
<evidence type="ECO:0000256" key="1">
    <source>
        <dbReference type="ARBA" id="ARBA00005251"/>
    </source>
</evidence>
<dbReference type="AlphaFoldDB" id="A0A7R9M5A8"/>
<dbReference type="GO" id="GO:0003735">
    <property type="term" value="F:structural constituent of ribosome"/>
    <property type="evidence" value="ECO:0007669"/>
    <property type="project" value="InterPro"/>
</dbReference>
<organism evidence="4">
    <name type="scientific">Oppiella nova</name>
    <dbReference type="NCBI Taxonomy" id="334625"/>
    <lineage>
        <taxon>Eukaryota</taxon>
        <taxon>Metazoa</taxon>
        <taxon>Ecdysozoa</taxon>
        <taxon>Arthropoda</taxon>
        <taxon>Chelicerata</taxon>
        <taxon>Arachnida</taxon>
        <taxon>Acari</taxon>
        <taxon>Acariformes</taxon>
        <taxon>Sarcoptiformes</taxon>
        <taxon>Oribatida</taxon>
        <taxon>Brachypylina</taxon>
        <taxon>Oppioidea</taxon>
        <taxon>Oppiidae</taxon>
        <taxon>Oppiella</taxon>
    </lineage>
</organism>
<dbReference type="GO" id="GO:0006412">
    <property type="term" value="P:translation"/>
    <property type="evidence" value="ECO:0007669"/>
    <property type="project" value="InterPro"/>
</dbReference>
<dbReference type="Pfam" id="PF00380">
    <property type="entry name" value="Ribosomal_S9"/>
    <property type="match status" value="2"/>
</dbReference>
<keyword evidence="5" id="KW-1185">Reference proteome</keyword>
<name>A0A7R9M5A8_9ACAR</name>
<dbReference type="EMBL" id="OC921361">
    <property type="protein sequence ID" value="CAD7653332.1"/>
    <property type="molecule type" value="Genomic_DNA"/>
</dbReference>
<dbReference type="InterPro" id="IPR000754">
    <property type="entry name" value="Ribosomal_uS9"/>
</dbReference>
<dbReference type="PANTHER" id="PTHR21569">
    <property type="entry name" value="RIBOSOMAL PROTEIN S9"/>
    <property type="match status" value="1"/>
</dbReference>
<dbReference type="PANTHER" id="PTHR21569:SF1">
    <property type="entry name" value="SMALL RIBOSOMAL SUBUNIT PROTEIN US9M"/>
    <property type="match status" value="1"/>
</dbReference>
<evidence type="ECO:0000256" key="2">
    <source>
        <dbReference type="ARBA" id="ARBA00022980"/>
    </source>
</evidence>
<protein>
    <recommendedName>
        <fullName evidence="6">28S ribosomal protein S9, mitochondrial</fullName>
    </recommendedName>
</protein>
<dbReference type="InterPro" id="IPR020568">
    <property type="entry name" value="Ribosomal_Su5_D2-typ_SF"/>
</dbReference>
<evidence type="ECO:0000313" key="4">
    <source>
        <dbReference type="EMBL" id="CAD7653332.1"/>
    </source>
</evidence>